<accession>A0A8J5JHV5</accession>
<reference evidence="2" key="1">
    <citation type="journal article" date="2021" name="Sci. Adv.">
        <title>The American lobster genome reveals insights on longevity, neural, and immune adaptations.</title>
        <authorList>
            <person name="Polinski J.M."/>
            <person name="Zimin A.V."/>
            <person name="Clark K.F."/>
            <person name="Kohn A.B."/>
            <person name="Sadowski N."/>
            <person name="Timp W."/>
            <person name="Ptitsyn A."/>
            <person name="Khanna P."/>
            <person name="Romanova D.Y."/>
            <person name="Williams P."/>
            <person name="Greenwood S.J."/>
            <person name="Moroz L.L."/>
            <person name="Walt D.R."/>
            <person name="Bodnar A.G."/>
        </authorList>
    </citation>
    <scope>NUCLEOTIDE SEQUENCE</scope>
    <source>
        <strain evidence="2">GMGI-L3</strain>
    </source>
</reference>
<proteinExistence type="predicted"/>
<evidence type="ECO:0000256" key="1">
    <source>
        <dbReference type="SAM" id="MobiDB-lite"/>
    </source>
</evidence>
<protein>
    <submittedName>
        <fullName evidence="2">Uncharacterized protein</fullName>
    </submittedName>
</protein>
<evidence type="ECO:0000313" key="2">
    <source>
        <dbReference type="EMBL" id="KAG7154513.1"/>
    </source>
</evidence>
<comment type="caution">
    <text evidence="2">The sequence shown here is derived from an EMBL/GenBank/DDBJ whole genome shotgun (WGS) entry which is preliminary data.</text>
</comment>
<dbReference type="AlphaFoldDB" id="A0A8J5JHV5"/>
<sequence length="118" mass="13977">MNSPREWVVRDWYNSERKERDKSTKRMEIWGDVLDVGGWRVKRGYEHMMGVGEDRKGFQEIHEEDVNEVLVSMEDPLTSDEVLEMVEMVKKQEEEEEATDKPQTAGKELTIPKLKEFM</sequence>
<keyword evidence="3" id="KW-1185">Reference proteome</keyword>
<dbReference type="Proteomes" id="UP000747542">
    <property type="component" value="Unassembled WGS sequence"/>
</dbReference>
<organism evidence="2 3">
    <name type="scientific">Homarus americanus</name>
    <name type="common">American lobster</name>
    <dbReference type="NCBI Taxonomy" id="6706"/>
    <lineage>
        <taxon>Eukaryota</taxon>
        <taxon>Metazoa</taxon>
        <taxon>Ecdysozoa</taxon>
        <taxon>Arthropoda</taxon>
        <taxon>Crustacea</taxon>
        <taxon>Multicrustacea</taxon>
        <taxon>Malacostraca</taxon>
        <taxon>Eumalacostraca</taxon>
        <taxon>Eucarida</taxon>
        <taxon>Decapoda</taxon>
        <taxon>Pleocyemata</taxon>
        <taxon>Astacidea</taxon>
        <taxon>Nephropoidea</taxon>
        <taxon>Nephropidae</taxon>
        <taxon>Homarus</taxon>
    </lineage>
</organism>
<dbReference type="EMBL" id="JAHLQT010044451">
    <property type="protein sequence ID" value="KAG7154513.1"/>
    <property type="molecule type" value="Genomic_DNA"/>
</dbReference>
<evidence type="ECO:0000313" key="3">
    <source>
        <dbReference type="Proteomes" id="UP000747542"/>
    </source>
</evidence>
<gene>
    <name evidence="2" type="ORF">Hamer_G024414</name>
</gene>
<feature type="region of interest" description="Disordered" evidence="1">
    <location>
        <begin position="91"/>
        <end position="118"/>
    </location>
</feature>
<name>A0A8J5JHV5_HOMAM</name>